<sequence length="46" mass="5361">MDFVGLDHSHHQVESGHHRREHRRVWAVPVAVMVGLPQIQGKRKNQ</sequence>
<name>A0A8J7AIG3_9CYAN</name>
<protein>
    <submittedName>
        <fullName evidence="2">Uncharacterized protein</fullName>
    </submittedName>
</protein>
<feature type="region of interest" description="Disordered" evidence="1">
    <location>
        <begin position="1"/>
        <end position="22"/>
    </location>
</feature>
<dbReference type="AlphaFoldDB" id="A0A8J7AIG3"/>
<dbReference type="EMBL" id="JADEXG010000060">
    <property type="protein sequence ID" value="MBE9079574.1"/>
    <property type="molecule type" value="Genomic_DNA"/>
</dbReference>
<proteinExistence type="predicted"/>
<dbReference type="Proteomes" id="UP000636505">
    <property type="component" value="Unassembled WGS sequence"/>
</dbReference>
<evidence type="ECO:0000256" key="1">
    <source>
        <dbReference type="SAM" id="MobiDB-lite"/>
    </source>
</evidence>
<gene>
    <name evidence="2" type="ORF">IQ241_20115</name>
</gene>
<feature type="compositionally biased region" description="Basic and acidic residues" evidence="1">
    <location>
        <begin position="1"/>
        <end position="16"/>
    </location>
</feature>
<dbReference type="RefSeq" id="WP_193910673.1">
    <property type="nucleotide sequence ID" value="NZ_JADEXG010000060.1"/>
</dbReference>
<comment type="caution">
    <text evidence="2">The sequence shown here is derived from an EMBL/GenBank/DDBJ whole genome shotgun (WGS) entry which is preliminary data.</text>
</comment>
<evidence type="ECO:0000313" key="3">
    <source>
        <dbReference type="Proteomes" id="UP000636505"/>
    </source>
</evidence>
<keyword evidence="3" id="KW-1185">Reference proteome</keyword>
<reference evidence="2" key="1">
    <citation type="submission" date="2020-10" db="EMBL/GenBank/DDBJ databases">
        <authorList>
            <person name="Castelo-Branco R."/>
            <person name="Eusebio N."/>
            <person name="Adriana R."/>
            <person name="Vieira A."/>
            <person name="Brugerolle De Fraissinette N."/>
            <person name="Rezende De Castro R."/>
            <person name="Schneider M.P."/>
            <person name="Vasconcelos V."/>
            <person name="Leao P.N."/>
        </authorList>
    </citation>
    <scope>NUCLEOTIDE SEQUENCE</scope>
    <source>
        <strain evidence="2">LEGE 07310</strain>
    </source>
</reference>
<evidence type="ECO:0000313" key="2">
    <source>
        <dbReference type="EMBL" id="MBE9079574.1"/>
    </source>
</evidence>
<organism evidence="2 3">
    <name type="scientific">Vasconcelosia minhoensis LEGE 07310</name>
    <dbReference type="NCBI Taxonomy" id="915328"/>
    <lineage>
        <taxon>Bacteria</taxon>
        <taxon>Bacillati</taxon>
        <taxon>Cyanobacteriota</taxon>
        <taxon>Cyanophyceae</taxon>
        <taxon>Nodosilineales</taxon>
        <taxon>Cymatolegaceae</taxon>
        <taxon>Vasconcelosia</taxon>
        <taxon>Vasconcelosia minhoensis</taxon>
    </lineage>
</organism>
<accession>A0A8J7AIG3</accession>